<evidence type="ECO:0000256" key="1">
    <source>
        <dbReference type="ARBA" id="ARBA00023125"/>
    </source>
</evidence>
<dbReference type="PANTHER" id="PTHR33221">
    <property type="entry name" value="WINGED HELIX-TURN-HELIX TRANSCRIPTIONAL REGULATOR, RRF2 FAMILY"/>
    <property type="match status" value="1"/>
</dbReference>
<dbReference type="SUPFAM" id="SSF46785">
    <property type="entry name" value="Winged helix' DNA-binding domain"/>
    <property type="match status" value="1"/>
</dbReference>
<dbReference type="AlphaFoldDB" id="A0A849KU57"/>
<dbReference type="InterPro" id="IPR030489">
    <property type="entry name" value="TR_Rrf2-type_CS"/>
</dbReference>
<dbReference type="Proteomes" id="UP000574931">
    <property type="component" value="Unassembled WGS sequence"/>
</dbReference>
<name>A0A849KU57_9HYPH</name>
<dbReference type="PROSITE" id="PS01332">
    <property type="entry name" value="HTH_RRF2_1"/>
    <property type="match status" value="1"/>
</dbReference>
<reference evidence="2 3" key="1">
    <citation type="submission" date="2020-05" db="EMBL/GenBank/DDBJ databases">
        <title>Draft Genome Sequence of Ochrobactrum soli Isolated from Stable Fly Gut.</title>
        <authorList>
            <person name="Pileggi M.T."/>
            <person name="Vazhakkala L.J."/>
            <person name="Wong C.N."/>
        </authorList>
    </citation>
    <scope>NUCLEOTIDE SEQUENCE [LARGE SCALE GENOMIC DNA]</scope>
    <source>
        <strain evidence="2 3">MTP-C0764</strain>
    </source>
</reference>
<dbReference type="GO" id="GO:0003700">
    <property type="term" value="F:DNA-binding transcription factor activity"/>
    <property type="evidence" value="ECO:0007669"/>
    <property type="project" value="TreeGrafter"/>
</dbReference>
<dbReference type="PROSITE" id="PS51197">
    <property type="entry name" value="HTH_RRF2_2"/>
    <property type="match status" value="1"/>
</dbReference>
<dbReference type="InterPro" id="IPR036388">
    <property type="entry name" value="WH-like_DNA-bd_sf"/>
</dbReference>
<dbReference type="InterPro" id="IPR036390">
    <property type="entry name" value="WH_DNA-bd_sf"/>
</dbReference>
<gene>
    <name evidence="2" type="ORF">HKX02_24470</name>
</gene>
<organism evidence="2 3">
    <name type="scientific">Ochrobactrum soli</name>
    <dbReference type="NCBI Taxonomy" id="2448455"/>
    <lineage>
        <taxon>Bacteria</taxon>
        <taxon>Pseudomonadati</taxon>
        <taxon>Pseudomonadota</taxon>
        <taxon>Alphaproteobacteria</taxon>
        <taxon>Hyphomicrobiales</taxon>
        <taxon>Brucellaceae</taxon>
        <taxon>Brucella/Ochrobactrum group</taxon>
        <taxon>Ochrobactrum</taxon>
    </lineage>
</organism>
<proteinExistence type="predicted"/>
<dbReference type="GO" id="GO:0005829">
    <property type="term" value="C:cytosol"/>
    <property type="evidence" value="ECO:0007669"/>
    <property type="project" value="TreeGrafter"/>
</dbReference>
<dbReference type="PANTHER" id="PTHR33221:SF4">
    <property type="entry name" value="HTH-TYPE TRANSCRIPTIONAL REPRESSOR NSRR"/>
    <property type="match status" value="1"/>
</dbReference>
<comment type="caution">
    <text evidence="2">The sequence shown here is derived from an EMBL/GenBank/DDBJ whole genome shotgun (WGS) entry which is preliminary data.</text>
</comment>
<dbReference type="Pfam" id="PF02082">
    <property type="entry name" value="Rrf2"/>
    <property type="match status" value="1"/>
</dbReference>
<evidence type="ECO:0000313" key="3">
    <source>
        <dbReference type="Proteomes" id="UP000574931"/>
    </source>
</evidence>
<dbReference type="GO" id="GO:0003677">
    <property type="term" value="F:DNA binding"/>
    <property type="evidence" value="ECO:0007669"/>
    <property type="project" value="UniProtKB-KW"/>
</dbReference>
<keyword evidence="3" id="KW-1185">Reference proteome</keyword>
<evidence type="ECO:0000313" key="2">
    <source>
        <dbReference type="EMBL" id="NNU63387.1"/>
    </source>
</evidence>
<dbReference type="Gene3D" id="1.10.10.10">
    <property type="entry name" value="Winged helix-like DNA-binding domain superfamily/Winged helix DNA-binding domain"/>
    <property type="match status" value="1"/>
</dbReference>
<keyword evidence="1" id="KW-0238">DNA-binding</keyword>
<accession>A0A849KU57</accession>
<protein>
    <submittedName>
        <fullName evidence="2">Rrf2 family transcriptional regulator</fullName>
    </submittedName>
</protein>
<dbReference type="RefSeq" id="WP_171319679.1">
    <property type="nucleotide sequence ID" value="NZ_JABFCY010000024.1"/>
</dbReference>
<dbReference type="InterPro" id="IPR000944">
    <property type="entry name" value="Tscrpt_reg_Rrf2"/>
</dbReference>
<dbReference type="EMBL" id="JABFCY010000024">
    <property type="protein sequence ID" value="NNU63387.1"/>
    <property type="molecule type" value="Genomic_DNA"/>
</dbReference>
<sequence>MHLLSTTDLGVKALIYMAASKEKLVAIADMAETFQVKTTAFKRPLKTLNDNGIITSQTGRAGGYSLIRDPAELGLGEMIALLEQDLALIPWLEPDENGMVQHPNSIYRFAVEHAKTAFFAHLDHYTIAVLAADPFTQAALNIQHLVKKRPEK</sequence>